<gene>
    <name evidence="2" type="ORF">MEA186_29382</name>
</gene>
<feature type="domain" description="Immunity MXAN-0049 protein" evidence="1">
    <location>
        <begin position="92"/>
        <end position="173"/>
    </location>
</feature>
<keyword evidence="3" id="KW-1185">Reference proteome</keyword>
<dbReference type="InterPro" id="IPR012433">
    <property type="entry name" value="Imm11"/>
</dbReference>
<reference evidence="2 3" key="1">
    <citation type="journal article" date="2012" name="J. Bacteriol.">
        <title>Draft Genome Sequence of Plant Growth-Promoting Rhizobium Mesorhizobium amorphae, Isolated from Zinc-Lead Mine Tailings.</title>
        <authorList>
            <person name="Hao X."/>
            <person name="Lin Y."/>
            <person name="Johnstone L."/>
            <person name="Baltrus D.A."/>
            <person name="Miller S.J."/>
            <person name="Wei G."/>
            <person name="Rensing C."/>
        </authorList>
    </citation>
    <scope>NUCLEOTIDE SEQUENCE [LARGE SCALE GENOMIC DNA]</scope>
    <source>
        <strain evidence="2 3">CCNWGS0123</strain>
    </source>
</reference>
<evidence type="ECO:0000313" key="2">
    <source>
        <dbReference type="EMBL" id="EHH05856.1"/>
    </source>
</evidence>
<dbReference type="OrthoDB" id="8072781at2"/>
<dbReference type="EMBL" id="AGSN01000206">
    <property type="protein sequence ID" value="EHH05856.1"/>
    <property type="molecule type" value="Genomic_DNA"/>
</dbReference>
<dbReference type="KEGG" id="mamo:A6B35_15130"/>
<sequence>MPISLYEFAVLEDQEWVLPVDDNYFEVFFGLDGRVLDTWDPPVMQRIADDDRVYLYSDFPWLGEHAPLLRKPAVDALAASLQPYGQLLPLRGEEVWLFNVTNVIDALNKERSQIVTFEDGDILAIERYAFHADRIGNAEIFKLPMRASSVFVNDVFVDRVRNAGLKTVSFKPVWTSDEAGSADP</sequence>
<name>G6YIQ1_9HYPH</name>
<organism evidence="2 3">
    <name type="scientific">Mesorhizobium amorphae CCNWGS0123</name>
    <dbReference type="NCBI Taxonomy" id="1082933"/>
    <lineage>
        <taxon>Bacteria</taxon>
        <taxon>Pseudomonadati</taxon>
        <taxon>Pseudomonadota</taxon>
        <taxon>Alphaproteobacteria</taxon>
        <taxon>Hyphomicrobiales</taxon>
        <taxon>Phyllobacteriaceae</taxon>
        <taxon>Mesorhizobium</taxon>
    </lineage>
</organism>
<dbReference type="PATRIC" id="fig|1082933.3.peg.5707"/>
<dbReference type="eggNOG" id="ENOG50339TE">
    <property type="taxonomic scope" value="Bacteria"/>
</dbReference>
<proteinExistence type="predicted"/>
<accession>G6YIQ1</accession>
<dbReference type="Proteomes" id="UP000002949">
    <property type="component" value="Unassembled WGS sequence"/>
</dbReference>
<protein>
    <recommendedName>
        <fullName evidence="1">Immunity MXAN-0049 protein domain-containing protein</fullName>
    </recommendedName>
</protein>
<evidence type="ECO:0000313" key="3">
    <source>
        <dbReference type="Proteomes" id="UP000002949"/>
    </source>
</evidence>
<evidence type="ECO:0000259" key="1">
    <source>
        <dbReference type="Pfam" id="PF07791"/>
    </source>
</evidence>
<dbReference type="Pfam" id="PF07791">
    <property type="entry name" value="Imm11"/>
    <property type="match status" value="1"/>
</dbReference>
<dbReference type="RefSeq" id="WP_006205644.1">
    <property type="nucleotide sequence ID" value="NZ_AGSN01000206.1"/>
</dbReference>
<dbReference type="AlphaFoldDB" id="G6YIQ1"/>